<keyword evidence="4" id="KW-0862">Zinc</keyword>
<feature type="compositionally biased region" description="Basic and acidic residues" evidence="6">
    <location>
        <begin position="132"/>
        <end position="145"/>
    </location>
</feature>
<feature type="region of interest" description="Disordered" evidence="6">
    <location>
        <begin position="247"/>
        <end position="286"/>
    </location>
</feature>
<dbReference type="PANTHER" id="PTHR23215">
    <property type="entry name" value="ZINC FINGER PROTEIN 207"/>
    <property type="match status" value="1"/>
</dbReference>
<evidence type="ECO:0000256" key="3">
    <source>
        <dbReference type="ARBA" id="ARBA00022771"/>
    </source>
</evidence>
<evidence type="ECO:0000256" key="2">
    <source>
        <dbReference type="ARBA" id="ARBA00022723"/>
    </source>
</evidence>
<keyword evidence="9" id="KW-1185">Reference proteome</keyword>
<name>A0A6A6FTI5_9PEZI</name>
<dbReference type="OrthoDB" id="1306014at2759"/>
<sequence length="360" mass="38569">MVKRKQLETLESVLARPACYYCDRDFDDMKILHDHQKARHFLCQSGSCNRKLATIGGLRIHMLQVHKEELQEVPNAIEGRNDLTREIFGNMGAPDEWKEARIASVTQAYQKMAREHRLATGNPLPGQVPPEEASRPKRPRLEDEIKSGSLKAKVKALKAAREAEKARAAAAAAAGVPLSTPPPSTFATPPNIAAGAMPYPSMPVGAPPAPASLPHGSSFTGPSFNPVLSPPPGQFMGAGYGYPQMPLPFNGGPQAPLQGVHPLPPPPNLVPHPVDDDAAQKASADAEATEFLASLAAQQEGSAAPMTSAPHTPQPQSTSKTKSAVKGHEDLKLHDAFICWEEKRSLALGHDIRAVESSAY</sequence>
<feature type="domain" description="C2H2-type" evidence="7">
    <location>
        <begin position="43"/>
        <end position="66"/>
    </location>
</feature>
<accession>A0A6A6FTI5</accession>
<reference evidence="8" key="1">
    <citation type="journal article" date="2020" name="Stud. Mycol.">
        <title>101 Dothideomycetes genomes: a test case for predicting lifestyles and emergence of pathogens.</title>
        <authorList>
            <person name="Haridas S."/>
            <person name="Albert R."/>
            <person name="Binder M."/>
            <person name="Bloem J."/>
            <person name="Labutti K."/>
            <person name="Salamov A."/>
            <person name="Andreopoulos B."/>
            <person name="Baker S."/>
            <person name="Barry K."/>
            <person name="Bills G."/>
            <person name="Bluhm B."/>
            <person name="Cannon C."/>
            <person name="Castanera R."/>
            <person name="Culley D."/>
            <person name="Daum C."/>
            <person name="Ezra D."/>
            <person name="Gonzalez J."/>
            <person name="Henrissat B."/>
            <person name="Kuo A."/>
            <person name="Liang C."/>
            <person name="Lipzen A."/>
            <person name="Lutzoni F."/>
            <person name="Magnuson J."/>
            <person name="Mondo S."/>
            <person name="Nolan M."/>
            <person name="Ohm R."/>
            <person name="Pangilinan J."/>
            <person name="Park H.-J."/>
            <person name="Ramirez L."/>
            <person name="Alfaro M."/>
            <person name="Sun H."/>
            <person name="Tritt A."/>
            <person name="Yoshinaga Y."/>
            <person name="Zwiers L.-H."/>
            <person name="Turgeon B."/>
            <person name="Goodwin S."/>
            <person name="Spatafora J."/>
            <person name="Crous P."/>
            <person name="Grigoriev I."/>
        </authorList>
    </citation>
    <scope>NUCLEOTIDE SEQUENCE</scope>
    <source>
        <strain evidence="8">SCOH1-5</strain>
    </source>
</reference>
<keyword evidence="2" id="KW-0479">Metal-binding</keyword>
<evidence type="ECO:0000313" key="8">
    <source>
        <dbReference type="EMBL" id="KAF2216792.1"/>
    </source>
</evidence>
<dbReference type="GO" id="GO:0008270">
    <property type="term" value="F:zinc ion binding"/>
    <property type="evidence" value="ECO:0007669"/>
    <property type="project" value="UniProtKB-KW"/>
</dbReference>
<evidence type="ECO:0000256" key="5">
    <source>
        <dbReference type="ARBA" id="ARBA00023242"/>
    </source>
</evidence>
<evidence type="ECO:0000256" key="4">
    <source>
        <dbReference type="ARBA" id="ARBA00022833"/>
    </source>
</evidence>
<gene>
    <name evidence="8" type="ORF">CERZMDRAFT_80827</name>
</gene>
<organism evidence="8 9">
    <name type="scientific">Cercospora zeae-maydis SCOH1-5</name>
    <dbReference type="NCBI Taxonomy" id="717836"/>
    <lineage>
        <taxon>Eukaryota</taxon>
        <taxon>Fungi</taxon>
        <taxon>Dikarya</taxon>
        <taxon>Ascomycota</taxon>
        <taxon>Pezizomycotina</taxon>
        <taxon>Dothideomycetes</taxon>
        <taxon>Dothideomycetidae</taxon>
        <taxon>Mycosphaerellales</taxon>
        <taxon>Mycosphaerellaceae</taxon>
        <taxon>Cercospora</taxon>
    </lineage>
</organism>
<keyword evidence="5" id="KW-0539">Nucleus</keyword>
<dbReference type="GO" id="GO:0005634">
    <property type="term" value="C:nucleus"/>
    <property type="evidence" value="ECO:0007669"/>
    <property type="project" value="UniProtKB-SubCell"/>
</dbReference>
<dbReference type="Proteomes" id="UP000799539">
    <property type="component" value="Unassembled WGS sequence"/>
</dbReference>
<comment type="subcellular location">
    <subcellularLocation>
        <location evidence="1">Nucleus</location>
    </subcellularLocation>
</comment>
<protein>
    <recommendedName>
        <fullName evidence="7">C2H2-type domain-containing protein</fullName>
    </recommendedName>
</protein>
<dbReference type="EMBL" id="ML992663">
    <property type="protein sequence ID" value="KAF2216792.1"/>
    <property type="molecule type" value="Genomic_DNA"/>
</dbReference>
<feature type="region of interest" description="Disordered" evidence="6">
    <location>
        <begin position="298"/>
        <end position="326"/>
    </location>
</feature>
<feature type="region of interest" description="Disordered" evidence="6">
    <location>
        <begin position="119"/>
        <end position="145"/>
    </location>
</feature>
<dbReference type="SMART" id="SM00355">
    <property type="entry name" value="ZnF_C2H2"/>
    <property type="match status" value="2"/>
</dbReference>
<dbReference type="PANTHER" id="PTHR23215:SF0">
    <property type="entry name" value="BUB3-INTERACTING AND GLEBS MOTIF-CONTAINING PROTEIN ZNF207"/>
    <property type="match status" value="1"/>
</dbReference>
<evidence type="ECO:0000256" key="1">
    <source>
        <dbReference type="ARBA" id="ARBA00004123"/>
    </source>
</evidence>
<evidence type="ECO:0000256" key="6">
    <source>
        <dbReference type="SAM" id="MobiDB-lite"/>
    </source>
</evidence>
<evidence type="ECO:0000313" key="9">
    <source>
        <dbReference type="Proteomes" id="UP000799539"/>
    </source>
</evidence>
<dbReference type="CDD" id="cd20908">
    <property type="entry name" value="SUF4-like"/>
    <property type="match status" value="1"/>
</dbReference>
<evidence type="ECO:0000259" key="7">
    <source>
        <dbReference type="PROSITE" id="PS00028"/>
    </source>
</evidence>
<proteinExistence type="predicted"/>
<feature type="domain" description="C2H2-type" evidence="7">
    <location>
        <begin position="19"/>
        <end position="40"/>
    </location>
</feature>
<dbReference type="PROSITE" id="PS00028">
    <property type="entry name" value="ZINC_FINGER_C2H2_1"/>
    <property type="match status" value="2"/>
</dbReference>
<keyword evidence="3" id="KW-0863">Zinc-finger</keyword>
<feature type="compositionally biased region" description="Polar residues" evidence="6">
    <location>
        <begin position="309"/>
        <end position="322"/>
    </location>
</feature>
<dbReference type="AlphaFoldDB" id="A0A6A6FTI5"/>
<dbReference type="InterPro" id="IPR013087">
    <property type="entry name" value="Znf_C2H2_type"/>
</dbReference>